<evidence type="ECO:0000256" key="8">
    <source>
        <dbReference type="SAM" id="Phobius"/>
    </source>
</evidence>
<evidence type="ECO:0000256" key="1">
    <source>
        <dbReference type="ARBA" id="ARBA00004651"/>
    </source>
</evidence>
<comment type="subcellular location">
    <subcellularLocation>
        <location evidence="1">Cell membrane</location>
        <topology evidence="1">Multi-pass membrane protein</topology>
    </subcellularLocation>
</comment>
<name>A0AA91EP33_9GAMM</name>
<dbReference type="InterPro" id="IPR004776">
    <property type="entry name" value="Mem_transp_PIN-like"/>
</dbReference>
<feature type="transmembrane region" description="Helical" evidence="8">
    <location>
        <begin position="259"/>
        <end position="278"/>
    </location>
</feature>
<dbReference type="GeneID" id="78449924"/>
<feature type="transmembrane region" description="Helical" evidence="8">
    <location>
        <begin position="234"/>
        <end position="253"/>
    </location>
</feature>
<keyword evidence="10" id="KW-1185">Reference proteome</keyword>
<dbReference type="InterPro" id="IPR038770">
    <property type="entry name" value="Na+/solute_symporter_sf"/>
</dbReference>
<keyword evidence="5 8" id="KW-0812">Transmembrane</keyword>
<dbReference type="GO" id="GO:0005886">
    <property type="term" value="C:plasma membrane"/>
    <property type="evidence" value="ECO:0007669"/>
    <property type="project" value="UniProtKB-SubCell"/>
</dbReference>
<comment type="caution">
    <text evidence="9">The sequence shown here is derived from an EMBL/GenBank/DDBJ whole genome shotgun (WGS) entry which is preliminary data.</text>
</comment>
<dbReference type="Proteomes" id="UP000078431">
    <property type="component" value="Unassembled WGS sequence"/>
</dbReference>
<proteinExistence type="inferred from homology"/>
<evidence type="ECO:0000313" key="9">
    <source>
        <dbReference type="EMBL" id="OAT60816.1"/>
    </source>
</evidence>
<evidence type="ECO:0000256" key="6">
    <source>
        <dbReference type="ARBA" id="ARBA00022989"/>
    </source>
</evidence>
<accession>A0AA91EP33</accession>
<dbReference type="GO" id="GO:0055085">
    <property type="term" value="P:transmembrane transport"/>
    <property type="evidence" value="ECO:0007669"/>
    <property type="project" value="InterPro"/>
</dbReference>
<dbReference type="Gene3D" id="1.20.1530.20">
    <property type="match status" value="1"/>
</dbReference>
<dbReference type="EMBL" id="LXEX01000005">
    <property type="protein sequence ID" value="OAT60816.1"/>
    <property type="molecule type" value="Genomic_DNA"/>
</dbReference>
<sequence length="314" mass="33919">MFSFFVSDLLPIIVVMLLGYASGKRHAFSEDQARALNKLVLNFALPAALFVSIARANRDMIFADTRLTIVSLIVVLGCFFFSWFGCYTFYKRTRAEAAVCALIAGSPTIGFLGFAVLDPIYGDTVSTGLVVAIISIIVNAITIPIGLYLLNPSAREGGKGVGQTNALISAFKEPVVWAPVLATLLVLIGIKIPNEWDPCFNLIAQTNSGVAVFAAGLTLAAHKFEFSLEIIYNTLLKLILMPLLMLLVGILFHVNSEQLQMMVLAGALPPAFSGIIIASRFNIYTRTGTASLAVSVLGFIITAPMWIYISRMVA</sequence>
<evidence type="ECO:0000256" key="2">
    <source>
        <dbReference type="ARBA" id="ARBA00010145"/>
    </source>
</evidence>
<dbReference type="PANTHER" id="PTHR36838:SF1">
    <property type="entry name" value="SLR1864 PROTEIN"/>
    <property type="match status" value="1"/>
</dbReference>
<feature type="transmembrane region" description="Helical" evidence="8">
    <location>
        <begin position="67"/>
        <end position="90"/>
    </location>
</feature>
<dbReference type="PANTHER" id="PTHR36838">
    <property type="entry name" value="AUXIN EFFLUX CARRIER FAMILY PROTEIN"/>
    <property type="match status" value="1"/>
</dbReference>
<feature type="transmembrane region" description="Helical" evidence="8">
    <location>
        <begin position="129"/>
        <end position="150"/>
    </location>
</feature>
<keyword evidence="3" id="KW-0813">Transport</keyword>
<keyword evidence="6 8" id="KW-1133">Transmembrane helix</keyword>
<evidence type="ECO:0000256" key="7">
    <source>
        <dbReference type="ARBA" id="ARBA00023136"/>
    </source>
</evidence>
<keyword evidence="7 8" id="KW-0472">Membrane</keyword>
<feature type="transmembrane region" description="Helical" evidence="8">
    <location>
        <begin position="290"/>
        <end position="309"/>
    </location>
</feature>
<dbReference type="Pfam" id="PF03547">
    <property type="entry name" value="Mem_trans"/>
    <property type="match status" value="1"/>
</dbReference>
<dbReference type="RefSeq" id="WP_046457752.1">
    <property type="nucleotide sequence ID" value="NZ_LXEX01000005.1"/>
</dbReference>
<organism evidence="9 10">
    <name type="scientific">Obesumbacterium proteus ATCC 12841</name>
    <dbReference type="NCBI Taxonomy" id="1354268"/>
    <lineage>
        <taxon>Bacteria</taxon>
        <taxon>Pseudomonadati</taxon>
        <taxon>Pseudomonadota</taxon>
        <taxon>Gammaproteobacteria</taxon>
        <taxon>Enterobacterales</taxon>
        <taxon>Hafniaceae</taxon>
        <taxon>Obesumbacterium</taxon>
    </lineage>
</organism>
<evidence type="ECO:0000256" key="5">
    <source>
        <dbReference type="ARBA" id="ARBA00022692"/>
    </source>
</evidence>
<evidence type="ECO:0000313" key="10">
    <source>
        <dbReference type="Proteomes" id="UP000078431"/>
    </source>
</evidence>
<comment type="similarity">
    <text evidence="2">Belongs to the auxin efflux carrier (TC 2.A.69) family.</text>
</comment>
<protein>
    <submittedName>
        <fullName evidence="9">Receptor protein</fullName>
    </submittedName>
</protein>
<dbReference type="NCBIfam" id="NF007384">
    <property type="entry name" value="PRK09903.1"/>
    <property type="match status" value="1"/>
</dbReference>
<evidence type="ECO:0000256" key="4">
    <source>
        <dbReference type="ARBA" id="ARBA00022475"/>
    </source>
</evidence>
<feature type="transmembrane region" description="Helical" evidence="8">
    <location>
        <begin position="97"/>
        <end position="117"/>
    </location>
</feature>
<feature type="transmembrane region" description="Helical" evidence="8">
    <location>
        <begin position="35"/>
        <end position="55"/>
    </location>
</feature>
<evidence type="ECO:0000256" key="3">
    <source>
        <dbReference type="ARBA" id="ARBA00022448"/>
    </source>
</evidence>
<keyword evidence="4" id="KW-1003">Cell membrane</keyword>
<keyword evidence="9" id="KW-0675">Receptor</keyword>
<gene>
    <name evidence="9" type="ORF">M993_00290</name>
</gene>
<feature type="transmembrane region" description="Helical" evidence="8">
    <location>
        <begin position="6"/>
        <end position="23"/>
    </location>
</feature>
<reference evidence="9 10" key="1">
    <citation type="submission" date="2016-04" db="EMBL/GenBank/DDBJ databases">
        <title>ATOL: Assembling a taxonomically balanced genome-scale reconstruction of the evolutionary history of the Enterobacteriaceae.</title>
        <authorList>
            <person name="Plunkett G.III."/>
            <person name="Neeno-Eckwall E.C."/>
            <person name="Glasner J.D."/>
            <person name="Perna N.T."/>
        </authorList>
    </citation>
    <scope>NUCLEOTIDE SEQUENCE [LARGE SCALE GENOMIC DNA]</scope>
    <source>
        <strain evidence="9 10">ATCC 12841</strain>
    </source>
</reference>
<dbReference type="AlphaFoldDB" id="A0AA91EP33"/>